<accession>A0A2P6ATE7</accession>
<organism evidence="2 3">
    <name type="scientific">Amnimonas aquatica</name>
    <dbReference type="NCBI Taxonomy" id="2094561"/>
    <lineage>
        <taxon>Bacteria</taxon>
        <taxon>Pseudomonadati</taxon>
        <taxon>Pseudomonadota</taxon>
        <taxon>Gammaproteobacteria</taxon>
        <taxon>Moraxellales</taxon>
        <taxon>Moraxellaceae</taxon>
        <taxon>Amnimonas</taxon>
    </lineage>
</organism>
<dbReference type="AlphaFoldDB" id="A0A2P6ATE7"/>
<dbReference type="Proteomes" id="UP000243900">
    <property type="component" value="Unassembled WGS sequence"/>
</dbReference>
<sequence>TGDDTRFSFLANRALLEGKFLDHDLMTRLVCVYITAGSLFFAYNHMAELVRKERAGLPDDQDWPPLMESLRKIVFWPAYVWPFRKGR</sequence>
<dbReference type="EMBL" id="PTQZ01000061">
    <property type="protein sequence ID" value="PQA47665.1"/>
    <property type="molecule type" value="Genomic_DNA"/>
</dbReference>
<keyword evidence="1" id="KW-0472">Membrane</keyword>
<comment type="caution">
    <text evidence="2">The sequence shown here is derived from an EMBL/GenBank/DDBJ whole genome shotgun (WGS) entry which is preliminary data.</text>
</comment>
<dbReference type="RefSeq" id="WP_206389716.1">
    <property type="nucleotide sequence ID" value="NZ_PTQZ01000061.1"/>
</dbReference>
<gene>
    <name evidence="2" type="ORF">C5O18_04000</name>
</gene>
<keyword evidence="1" id="KW-0812">Transmembrane</keyword>
<feature type="transmembrane region" description="Helical" evidence="1">
    <location>
        <begin position="25"/>
        <end position="44"/>
    </location>
</feature>
<name>A0A2P6ATE7_9GAMM</name>
<evidence type="ECO:0000256" key="1">
    <source>
        <dbReference type="SAM" id="Phobius"/>
    </source>
</evidence>
<keyword evidence="3" id="KW-1185">Reference proteome</keyword>
<reference evidence="3" key="1">
    <citation type="submission" date="2018-02" db="EMBL/GenBank/DDBJ databases">
        <title>Genome sequencing of Solimonas sp. HR-BB.</title>
        <authorList>
            <person name="Lee Y."/>
            <person name="Jeon C.O."/>
        </authorList>
    </citation>
    <scope>NUCLEOTIDE SEQUENCE [LARGE SCALE GENOMIC DNA]</scope>
    <source>
        <strain evidence="3">HR-E</strain>
    </source>
</reference>
<evidence type="ECO:0000313" key="3">
    <source>
        <dbReference type="Proteomes" id="UP000243900"/>
    </source>
</evidence>
<protein>
    <submittedName>
        <fullName evidence="2">Uncharacterized protein</fullName>
    </submittedName>
</protein>
<keyword evidence="1" id="KW-1133">Transmembrane helix</keyword>
<feature type="non-terminal residue" evidence="2">
    <location>
        <position position="1"/>
    </location>
</feature>
<evidence type="ECO:0000313" key="2">
    <source>
        <dbReference type="EMBL" id="PQA47665.1"/>
    </source>
</evidence>
<proteinExistence type="predicted"/>